<dbReference type="eggNOG" id="ENOG502QPUW">
    <property type="taxonomic scope" value="Eukaryota"/>
</dbReference>
<dbReference type="HOGENOM" id="CLU_057216_0_0_1"/>
<reference evidence="3" key="1">
    <citation type="journal article" date="2013" name="Nat. Commun.">
        <title>Whole-genome sequencing of Oryza brachyantha reveals mechanisms underlying Oryza genome evolution.</title>
        <authorList>
            <person name="Chen J."/>
            <person name="Huang Q."/>
            <person name="Gao D."/>
            <person name="Wang J."/>
            <person name="Lang Y."/>
            <person name="Liu T."/>
            <person name="Li B."/>
            <person name="Bai Z."/>
            <person name="Luis Goicoechea J."/>
            <person name="Liang C."/>
            <person name="Chen C."/>
            <person name="Zhang W."/>
            <person name="Sun S."/>
            <person name="Liao Y."/>
            <person name="Zhang X."/>
            <person name="Yang L."/>
            <person name="Song C."/>
            <person name="Wang M."/>
            <person name="Shi J."/>
            <person name="Liu G."/>
            <person name="Liu J."/>
            <person name="Zhou H."/>
            <person name="Zhou W."/>
            <person name="Yu Q."/>
            <person name="An N."/>
            <person name="Chen Y."/>
            <person name="Cai Q."/>
            <person name="Wang B."/>
            <person name="Liu B."/>
            <person name="Min J."/>
            <person name="Huang Y."/>
            <person name="Wu H."/>
            <person name="Li Z."/>
            <person name="Zhang Y."/>
            <person name="Yin Y."/>
            <person name="Song W."/>
            <person name="Jiang J."/>
            <person name="Jackson S.A."/>
            <person name="Wing R.A."/>
            <person name="Wang J."/>
            <person name="Chen M."/>
        </authorList>
    </citation>
    <scope>NUCLEOTIDE SEQUENCE [LARGE SCALE GENOMIC DNA]</scope>
    <source>
        <strain evidence="3">cv. IRGC 101232</strain>
    </source>
</reference>
<evidence type="ECO:0000313" key="3">
    <source>
        <dbReference type="EnsemblPlants" id="OB06G35280.1"/>
    </source>
</evidence>
<keyword evidence="1" id="KW-0175">Coiled coil</keyword>
<dbReference type="GO" id="GO:0009639">
    <property type="term" value="P:response to red or far red light"/>
    <property type="evidence" value="ECO:0007669"/>
    <property type="project" value="InterPro"/>
</dbReference>
<dbReference type="STRING" id="4533.J3MHN4"/>
<dbReference type="KEGG" id="obr:102720530"/>
<dbReference type="InterPro" id="IPR040225">
    <property type="entry name" value="GIL1-like"/>
</dbReference>
<reference evidence="3" key="2">
    <citation type="submission" date="2013-04" db="UniProtKB">
        <authorList>
            <consortium name="EnsemblPlants"/>
        </authorList>
    </citation>
    <scope>IDENTIFICATION</scope>
</reference>
<evidence type="ECO:0000256" key="1">
    <source>
        <dbReference type="SAM" id="Coils"/>
    </source>
</evidence>
<dbReference type="GO" id="GO:0009959">
    <property type="term" value="P:negative gravitropism"/>
    <property type="evidence" value="ECO:0007669"/>
    <property type="project" value="InterPro"/>
</dbReference>
<protein>
    <submittedName>
        <fullName evidence="3">Uncharacterized protein</fullName>
    </submittedName>
</protein>
<gene>
    <name evidence="3" type="primary">LOC102720530</name>
</gene>
<feature type="region of interest" description="Disordered" evidence="2">
    <location>
        <begin position="106"/>
        <end position="125"/>
    </location>
</feature>
<accession>J3MHN4</accession>
<proteinExistence type="predicted"/>
<feature type="coiled-coil region" evidence="1">
    <location>
        <begin position="279"/>
        <end position="327"/>
    </location>
</feature>
<dbReference type="OMA" id="NEQELCC"/>
<dbReference type="PANTHER" id="PTHR31161">
    <property type="entry name" value="PROTEIN GRAVITROPIC IN THE LIGHT 1"/>
    <property type="match status" value="1"/>
</dbReference>
<dbReference type="AlphaFoldDB" id="J3MHN4"/>
<evidence type="ECO:0000313" key="4">
    <source>
        <dbReference type="Proteomes" id="UP000006038"/>
    </source>
</evidence>
<dbReference type="Gramene" id="OB06G35280.1">
    <property type="protein sequence ID" value="OB06G35280.1"/>
    <property type="gene ID" value="OB06G35280"/>
</dbReference>
<sequence length="337" mass="38464">MEHAPDRSDADGGCEWREELRQQQSQVDALRERLVEVKVGMRCSEEDSRRELDHLCRRVKTIATLLAYLKSKARIMAIPHLAHTSCGIRHQDGVGYVDRHGVPLADWSKGSESASSEGLDDEMAADSGRVAEHGDANEGDVDVEDILKSIHVVTDVMETLVKRVIVAESEAANEKEKVRMGLEEIRRKTMQVESMSMKVEEMEKFAVGTNGMLNEMRQRVEDMVLETTRQRQRAAENEQELSRVKHDFESLRTYVGTLVNVRETLLSSEKQFETMEKLFDRLVARTNQLESEKAQKEAEVQKVMEENVRLRAMVDKKEAQLQAMSEQCKFMALSRPN</sequence>
<keyword evidence="4" id="KW-1185">Reference proteome</keyword>
<dbReference type="OrthoDB" id="1888070at2759"/>
<organism evidence="3">
    <name type="scientific">Oryza brachyantha</name>
    <name type="common">malo sina</name>
    <dbReference type="NCBI Taxonomy" id="4533"/>
    <lineage>
        <taxon>Eukaryota</taxon>
        <taxon>Viridiplantae</taxon>
        <taxon>Streptophyta</taxon>
        <taxon>Embryophyta</taxon>
        <taxon>Tracheophyta</taxon>
        <taxon>Spermatophyta</taxon>
        <taxon>Magnoliopsida</taxon>
        <taxon>Liliopsida</taxon>
        <taxon>Poales</taxon>
        <taxon>Poaceae</taxon>
        <taxon>BOP clade</taxon>
        <taxon>Oryzoideae</taxon>
        <taxon>Oryzeae</taxon>
        <taxon>Oryzinae</taxon>
        <taxon>Oryza</taxon>
    </lineage>
</organism>
<dbReference type="GeneID" id="102720530"/>
<name>J3MHN4_ORYBR</name>
<dbReference type="RefSeq" id="XP_006656490.1">
    <property type="nucleotide sequence ID" value="XM_006656427.3"/>
</dbReference>
<dbReference type="Proteomes" id="UP000006038">
    <property type="component" value="Chromosome 6"/>
</dbReference>
<dbReference type="EnsemblPlants" id="OB06G35280.1">
    <property type="protein sequence ID" value="OB06G35280.1"/>
    <property type="gene ID" value="OB06G35280"/>
</dbReference>
<evidence type="ECO:0000256" key="2">
    <source>
        <dbReference type="SAM" id="MobiDB-lite"/>
    </source>
</evidence>